<sequence length="519" mass="59300">MHRCWDVAELTQLIFQKLEPVYPESGTDRCITTDGQLYRLALTCRKFCDPALDRLWETTYDFIYLLKCLPSHIWEIPDESFRIRSPVGPGDWERVLTYSKRIRSFHAESDSSCLDASVLQSLVNSLPSGPLIPNLRSLDCQSWSKLFPHLSRLVGKHVLKIYVEIDGPAADLPPIARHCRLLRHVKFNGPYDDSTRDWVSAFLIQLTHLQTVEVFYMTQDAFLHVAGLDHVETLRVRCLDMEAFAEMDRPHILFPALRQLQLWAESVTFATHFMKVLDRAPLETIEVTSGQDSTTINSRALFWAIHTYCFPSHITLTSITVELAEDFDTLSADTSPYTMPSRVIQPLLGFPNFRHVELSSPVGFILDNEFVDDMARAWPCLESLSIGAQYPFDFPCTLNPTIMALQSFSRHCPHLRRLSLLVDATNIQTDHSSRTPRTIHTTLKYWNTLYSSIDSPVEVAIFLSSLFPSLSTTCTSIFYELQWKEVETLVPVYAKIRADERQFGMASQCSPPLPESDKL</sequence>
<dbReference type="PANTHER" id="PTHR38926:SF5">
    <property type="entry name" value="F-BOX AND LEUCINE-RICH REPEAT PROTEIN 6"/>
    <property type="match status" value="1"/>
</dbReference>
<proteinExistence type="predicted"/>
<reference evidence="1" key="1">
    <citation type="submission" date="2023-03" db="EMBL/GenBank/DDBJ databases">
        <title>Massive genome expansion in bonnet fungi (Mycena s.s.) driven by repeated elements and novel gene families across ecological guilds.</title>
        <authorList>
            <consortium name="Lawrence Berkeley National Laboratory"/>
            <person name="Harder C.B."/>
            <person name="Miyauchi S."/>
            <person name="Viragh M."/>
            <person name="Kuo A."/>
            <person name="Thoen E."/>
            <person name="Andreopoulos B."/>
            <person name="Lu D."/>
            <person name="Skrede I."/>
            <person name="Drula E."/>
            <person name="Henrissat B."/>
            <person name="Morin E."/>
            <person name="Kohler A."/>
            <person name="Barry K."/>
            <person name="LaButti K."/>
            <person name="Morin E."/>
            <person name="Salamov A."/>
            <person name="Lipzen A."/>
            <person name="Mereny Z."/>
            <person name="Hegedus B."/>
            <person name="Baldrian P."/>
            <person name="Stursova M."/>
            <person name="Weitz H."/>
            <person name="Taylor A."/>
            <person name="Grigoriev I.V."/>
            <person name="Nagy L.G."/>
            <person name="Martin F."/>
            <person name="Kauserud H."/>
        </authorList>
    </citation>
    <scope>NUCLEOTIDE SEQUENCE</scope>
    <source>
        <strain evidence="1">9144</strain>
    </source>
</reference>
<keyword evidence="2" id="KW-1185">Reference proteome</keyword>
<protein>
    <recommendedName>
        <fullName evidence="3">F-box domain-containing protein</fullName>
    </recommendedName>
</protein>
<dbReference type="InterPro" id="IPR032675">
    <property type="entry name" value="LRR_dom_sf"/>
</dbReference>
<dbReference type="Proteomes" id="UP001219525">
    <property type="component" value="Unassembled WGS sequence"/>
</dbReference>
<evidence type="ECO:0000313" key="1">
    <source>
        <dbReference type="EMBL" id="KAJ7205540.1"/>
    </source>
</evidence>
<dbReference type="EMBL" id="JARJCW010000043">
    <property type="protein sequence ID" value="KAJ7205540.1"/>
    <property type="molecule type" value="Genomic_DNA"/>
</dbReference>
<dbReference type="PANTHER" id="PTHR38926">
    <property type="entry name" value="F-BOX DOMAIN CONTAINING PROTEIN, EXPRESSED"/>
    <property type="match status" value="1"/>
</dbReference>
<evidence type="ECO:0008006" key="3">
    <source>
        <dbReference type="Google" id="ProtNLM"/>
    </source>
</evidence>
<dbReference type="Gene3D" id="3.80.10.10">
    <property type="entry name" value="Ribonuclease Inhibitor"/>
    <property type="match status" value="1"/>
</dbReference>
<name>A0AAD6Y8M1_9AGAR</name>
<dbReference type="AlphaFoldDB" id="A0AAD6Y8M1"/>
<comment type="caution">
    <text evidence="1">The sequence shown here is derived from an EMBL/GenBank/DDBJ whole genome shotgun (WGS) entry which is preliminary data.</text>
</comment>
<organism evidence="1 2">
    <name type="scientific">Mycena pura</name>
    <dbReference type="NCBI Taxonomy" id="153505"/>
    <lineage>
        <taxon>Eukaryota</taxon>
        <taxon>Fungi</taxon>
        <taxon>Dikarya</taxon>
        <taxon>Basidiomycota</taxon>
        <taxon>Agaricomycotina</taxon>
        <taxon>Agaricomycetes</taxon>
        <taxon>Agaricomycetidae</taxon>
        <taxon>Agaricales</taxon>
        <taxon>Marasmiineae</taxon>
        <taxon>Mycenaceae</taxon>
        <taxon>Mycena</taxon>
    </lineage>
</organism>
<accession>A0AAD6Y8M1</accession>
<evidence type="ECO:0000313" key="2">
    <source>
        <dbReference type="Proteomes" id="UP001219525"/>
    </source>
</evidence>
<gene>
    <name evidence="1" type="ORF">GGX14DRAFT_644834</name>
</gene>